<feature type="domain" description="NERD" evidence="1">
    <location>
        <begin position="38"/>
        <end position="148"/>
    </location>
</feature>
<dbReference type="Proteomes" id="UP001519343">
    <property type="component" value="Unassembled WGS sequence"/>
</dbReference>
<gene>
    <name evidence="2" type="ORF">J2Z37_002234</name>
</gene>
<accession>A0ABS4GPN8</accession>
<evidence type="ECO:0000313" key="3">
    <source>
        <dbReference type="Proteomes" id="UP001519343"/>
    </source>
</evidence>
<evidence type="ECO:0000313" key="2">
    <source>
        <dbReference type="EMBL" id="MBP1932233.1"/>
    </source>
</evidence>
<name>A0ABS4GPN8_9BACL</name>
<dbReference type="InterPro" id="IPR011528">
    <property type="entry name" value="NERD"/>
</dbReference>
<dbReference type="EMBL" id="JAGGKT010000005">
    <property type="protein sequence ID" value="MBP1932233.1"/>
    <property type="molecule type" value="Genomic_DNA"/>
</dbReference>
<proteinExistence type="predicted"/>
<reference evidence="2 3" key="1">
    <citation type="submission" date="2021-03" db="EMBL/GenBank/DDBJ databases">
        <title>Genomic Encyclopedia of Type Strains, Phase IV (KMG-IV): sequencing the most valuable type-strain genomes for metagenomic binning, comparative biology and taxonomic classification.</title>
        <authorList>
            <person name="Goeker M."/>
        </authorList>
    </citation>
    <scope>NUCLEOTIDE SEQUENCE [LARGE SCALE GENOMIC DNA]</scope>
    <source>
        <strain evidence="2 3">DSM 24738</strain>
    </source>
</reference>
<dbReference type="Pfam" id="PF08378">
    <property type="entry name" value="NERD"/>
    <property type="match status" value="1"/>
</dbReference>
<evidence type="ECO:0000259" key="1">
    <source>
        <dbReference type="PROSITE" id="PS50965"/>
    </source>
</evidence>
<protein>
    <recommendedName>
        <fullName evidence="1">NERD domain-containing protein</fullName>
    </recommendedName>
</protein>
<dbReference type="PROSITE" id="PS50965">
    <property type="entry name" value="NERD"/>
    <property type="match status" value="1"/>
</dbReference>
<dbReference type="RefSeq" id="WP_209810286.1">
    <property type="nucleotide sequence ID" value="NZ_JAGGKT010000005.1"/>
</dbReference>
<comment type="caution">
    <text evidence="2">The sequence shown here is derived from an EMBL/GenBank/DDBJ whole genome shotgun (WGS) entry which is preliminary data.</text>
</comment>
<keyword evidence="3" id="KW-1185">Reference proteome</keyword>
<organism evidence="2 3">
    <name type="scientific">Ammoniphilus resinae</name>
    <dbReference type="NCBI Taxonomy" id="861532"/>
    <lineage>
        <taxon>Bacteria</taxon>
        <taxon>Bacillati</taxon>
        <taxon>Bacillota</taxon>
        <taxon>Bacilli</taxon>
        <taxon>Bacillales</taxon>
        <taxon>Paenibacillaceae</taxon>
        <taxon>Aneurinibacillus group</taxon>
        <taxon>Ammoniphilus</taxon>
    </lineage>
</organism>
<sequence>MLFYKPRTEPAELLMFGMLGTRMDLPEKEKQYYQNLQKGYEGELMFDTWTEKLQCECYILNDLLLKAGTTTFQIDSLLIASETIYFFEVKNYEGDYYFEGDRFYKRPRLEIVNPLHQLSRSEALLRQLLNSLGYNLPIDASVVFINPEFALFQAPLDKPIILPNQLNRYFQKLNRIQSRLNGKHRLLAERLVALHIQESPFLQLPSYDYGQMKKGITCARCHSFFVSVGKVNCVCKECDYNEPVPSAVLRSVREFQVLFPELKLTTNIIHGWCQGTFSKQRIRRILEKNFKRSGVHQWSFYE</sequence>